<reference evidence="1" key="1">
    <citation type="submission" date="2023-07" db="EMBL/GenBank/DDBJ databases">
        <title>Sorghum-associated microbial communities from plants grown in Nebraska, USA.</title>
        <authorList>
            <person name="Schachtman D."/>
        </authorList>
    </citation>
    <scope>NUCLEOTIDE SEQUENCE</scope>
    <source>
        <strain evidence="1">BE46</strain>
    </source>
</reference>
<comment type="caution">
    <text evidence="1">The sequence shown here is derived from an EMBL/GenBank/DDBJ whole genome shotgun (WGS) entry which is preliminary data.</text>
</comment>
<protein>
    <submittedName>
        <fullName evidence="1">Uncharacterized protein</fullName>
    </submittedName>
</protein>
<evidence type="ECO:0000313" key="1">
    <source>
        <dbReference type="EMBL" id="MDR6605043.1"/>
    </source>
</evidence>
<name>A0ACC6JEV6_9PSED</name>
<dbReference type="Proteomes" id="UP001259420">
    <property type="component" value="Unassembled WGS sequence"/>
</dbReference>
<dbReference type="EMBL" id="JAVDSD010000001">
    <property type="protein sequence ID" value="MDR6605043.1"/>
    <property type="molecule type" value="Genomic_DNA"/>
</dbReference>
<proteinExistence type="predicted"/>
<organism evidence="1 2">
    <name type="scientific">Pseudomonas synxantha</name>
    <dbReference type="NCBI Taxonomy" id="47883"/>
    <lineage>
        <taxon>Bacteria</taxon>
        <taxon>Pseudomonadati</taxon>
        <taxon>Pseudomonadota</taxon>
        <taxon>Gammaproteobacteria</taxon>
        <taxon>Pseudomonadales</taxon>
        <taxon>Pseudomonadaceae</taxon>
        <taxon>Pseudomonas</taxon>
    </lineage>
</organism>
<evidence type="ECO:0000313" key="2">
    <source>
        <dbReference type="Proteomes" id="UP001259420"/>
    </source>
</evidence>
<sequence length="35" mass="3601">MVVNDNVENLTPNGVLRFFASKLAPTSGGYGAGFG</sequence>
<accession>A0ACC6JEV6</accession>
<gene>
    <name evidence="1" type="ORF">J2X87_000094</name>
</gene>
<keyword evidence="2" id="KW-1185">Reference proteome</keyword>